<keyword evidence="6" id="KW-1185">Reference proteome</keyword>
<proteinExistence type="predicted"/>
<evidence type="ECO:0000256" key="1">
    <source>
        <dbReference type="ARBA" id="ARBA00022603"/>
    </source>
</evidence>
<dbReference type="InterPro" id="IPR029063">
    <property type="entry name" value="SAM-dependent_MTases_sf"/>
</dbReference>
<evidence type="ECO:0000256" key="2">
    <source>
        <dbReference type="ARBA" id="ARBA00022679"/>
    </source>
</evidence>
<keyword evidence="2" id="KW-0808">Transferase</keyword>
<dbReference type="InterPro" id="IPR016461">
    <property type="entry name" value="COMT-like"/>
</dbReference>
<evidence type="ECO:0000256" key="3">
    <source>
        <dbReference type="ARBA" id="ARBA00022691"/>
    </source>
</evidence>
<keyword evidence="3" id="KW-0949">S-adenosyl-L-methionine</keyword>
<dbReference type="PANTHER" id="PTHR43712:SF2">
    <property type="entry name" value="O-METHYLTRANSFERASE CICE"/>
    <property type="match status" value="1"/>
</dbReference>
<name>S8EFD1_FOMSC</name>
<dbReference type="InterPro" id="IPR001077">
    <property type="entry name" value="COMT_C"/>
</dbReference>
<dbReference type="PROSITE" id="PS51683">
    <property type="entry name" value="SAM_OMT_II"/>
    <property type="match status" value="1"/>
</dbReference>
<evidence type="ECO:0000259" key="4">
    <source>
        <dbReference type="Pfam" id="PF00891"/>
    </source>
</evidence>
<dbReference type="PANTHER" id="PTHR43712">
    <property type="entry name" value="PUTATIVE (AFU_ORTHOLOGUE AFUA_4G14580)-RELATED"/>
    <property type="match status" value="1"/>
</dbReference>
<reference evidence="5 6" key="1">
    <citation type="journal article" date="2012" name="Science">
        <title>The Paleozoic origin of enzymatic lignin decomposition reconstructed from 31 fungal genomes.</title>
        <authorList>
            <person name="Floudas D."/>
            <person name="Binder M."/>
            <person name="Riley R."/>
            <person name="Barry K."/>
            <person name="Blanchette R.A."/>
            <person name="Henrissat B."/>
            <person name="Martinez A.T."/>
            <person name="Otillar R."/>
            <person name="Spatafora J.W."/>
            <person name="Yadav J.S."/>
            <person name="Aerts A."/>
            <person name="Benoit I."/>
            <person name="Boyd A."/>
            <person name="Carlson A."/>
            <person name="Copeland A."/>
            <person name="Coutinho P.M."/>
            <person name="de Vries R.P."/>
            <person name="Ferreira P."/>
            <person name="Findley K."/>
            <person name="Foster B."/>
            <person name="Gaskell J."/>
            <person name="Glotzer D."/>
            <person name="Gorecki P."/>
            <person name="Heitman J."/>
            <person name="Hesse C."/>
            <person name="Hori C."/>
            <person name="Igarashi K."/>
            <person name="Jurgens J.A."/>
            <person name="Kallen N."/>
            <person name="Kersten P."/>
            <person name="Kohler A."/>
            <person name="Kuees U."/>
            <person name="Kumar T.K.A."/>
            <person name="Kuo A."/>
            <person name="LaButti K."/>
            <person name="Larrondo L.F."/>
            <person name="Lindquist E."/>
            <person name="Ling A."/>
            <person name="Lombard V."/>
            <person name="Lucas S."/>
            <person name="Lundell T."/>
            <person name="Martin R."/>
            <person name="McLaughlin D.J."/>
            <person name="Morgenstern I."/>
            <person name="Morin E."/>
            <person name="Murat C."/>
            <person name="Nagy L.G."/>
            <person name="Nolan M."/>
            <person name="Ohm R.A."/>
            <person name="Patyshakuliyeva A."/>
            <person name="Rokas A."/>
            <person name="Ruiz-Duenas F.J."/>
            <person name="Sabat G."/>
            <person name="Salamov A."/>
            <person name="Samejima M."/>
            <person name="Schmutz J."/>
            <person name="Slot J.C."/>
            <person name="St John F."/>
            <person name="Stenlid J."/>
            <person name="Sun H."/>
            <person name="Sun S."/>
            <person name="Syed K."/>
            <person name="Tsang A."/>
            <person name="Wiebenga A."/>
            <person name="Young D."/>
            <person name="Pisabarro A."/>
            <person name="Eastwood D.C."/>
            <person name="Martin F."/>
            <person name="Cullen D."/>
            <person name="Grigoriev I.V."/>
            <person name="Hibbett D.S."/>
        </authorList>
    </citation>
    <scope>NUCLEOTIDE SEQUENCE</scope>
    <source>
        <strain evidence="6">FP-58527</strain>
    </source>
</reference>
<protein>
    <recommendedName>
        <fullName evidence="4">O-methyltransferase C-terminal domain-containing protein</fullName>
    </recommendedName>
</protein>
<dbReference type="SUPFAM" id="SSF53335">
    <property type="entry name" value="S-adenosyl-L-methionine-dependent methyltransferases"/>
    <property type="match status" value="1"/>
</dbReference>
<gene>
    <name evidence="5" type="ORF">FOMPIDRAFT_48991</name>
</gene>
<evidence type="ECO:0000313" key="6">
    <source>
        <dbReference type="Proteomes" id="UP000015241"/>
    </source>
</evidence>
<feature type="domain" description="O-methyltransferase C-terminal" evidence="4">
    <location>
        <begin position="230"/>
        <end position="428"/>
    </location>
</feature>
<dbReference type="Proteomes" id="UP000015241">
    <property type="component" value="Unassembled WGS sequence"/>
</dbReference>
<dbReference type="AlphaFoldDB" id="S8EFD1"/>
<dbReference type="Gene3D" id="1.10.10.10">
    <property type="entry name" value="Winged helix-like DNA-binding domain superfamily/Winged helix DNA-binding domain"/>
    <property type="match status" value="1"/>
</dbReference>
<dbReference type="InterPro" id="IPR036390">
    <property type="entry name" value="WH_DNA-bd_sf"/>
</dbReference>
<dbReference type="SUPFAM" id="SSF46785">
    <property type="entry name" value="Winged helix' DNA-binding domain"/>
    <property type="match status" value="1"/>
</dbReference>
<keyword evidence="1" id="KW-0489">Methyltransferase</keyword>
<dbReference type="GO" id="GO:0032259">
    <property type="term" value="P:methylation"/>
    <property type="evidence" value="ECO:0007669"/>
    <property type="project" value="UniProtKB-KW"/>
</dbReference>
<dbReference type="GO" id="GO:0008171">
    <property type="term" value="F:O-methyltransferase activity"/>
    <property type="evidence" value="ECO:0007669"/>
    <property type="project" value="InterPro"/>
</dbReference>
<dbReference type="eggNOG" id="KOG3178">
    <property type="taxonomic scope" value="Eukaryota"/>
</dbReference>
<dbReference type="EMBL" id="KE504129">
    <property type="protein sequence ID" value="EPT03687.1"/>
    <property type="molecule type" value="Genomic_DNA"/>
</dbReference>
<dbReference type="Gene3D" id="3.40.50.150">
    <property type="entry name" value="Vaccinia Virus protein VP39"/>
    <property type="match status" value="1"/>
</dbReference>
<dbReference type="InParanoid" id="S8EFD1"/>
<dbReference type="HOGENOM" id="CLU_005533_0_1_1"/>
<dbReference type="InterPro" id="IPR036388">
    <property type="entry name" value="WH-like_DNA-bd_sf"/>
</dbReference>
<organism evidence="5 6">
    <name type="scientific">Fomitopsis schrenkii</name>
    <name type="common">Brown rot fungus</name>
    <dbReference type="NCBI Taxonomy" id="2126942"/>
    <lineage>
        <taxon>Eukaryota</taxon>
        <taxon>Fungi</taxon>
        <taxon>Dikarya</taxon>
        <taxon>Basidiomycota</taxon>
        <taxon>Agaricomycotina</taxon>
        <taxon>Agaricomycetes</taxon>
        <taxon>Polyporales</taxon>
        <taxon>Fomitopsis</taxon>
    </lineage>
</organism>
<sequence length="448" mass="49638">MSALEKAQQLRSLIRLLTDASEVVIEEWEAEERQSESRQHTLPSRKLYDARRVIRGACDMCADLVQDPLNRLEEMSHGALSLMESLYIMVAAGIPDILDEVGSGNGVSICVLSRRTKINAQKLARVLRLLCTNHVLCEVENDHFANSRTSKILVRNEPAQSLFLMNGFGVYKESMGKLPSVLMDPIKTHATAPNHAAFQEAMGTNLTFWEWCEQNVTQPDGTVGPNPLLKTFTSSMMATGQLVSSSIIHDYPWAELRTEATVVDVGGGVGVMSMELAAAFPKLRFVIQDRRPVIEQGKSIWVSRMPHAINNGCVDLQEHDFFQEQPVKGADVYFLRYILHDWPDDACVTILTRLRDAMSSASRVLIADMVMHTTVGSSLLESAPAPLLANYGSASIFKNMQDLAMLALFNGTERTAAQLSTLAARAGLKVVRIWECRSLVSVTEMRLS</sequence>
<dbReference type="Pfam" id="PF00891">
    <property type="entry name" value="Methyltransf_2"/>
    <property type="match status" value="1"/>
</dbReference>
<evidence type="ECO:0000313" key="5">
    <source>
        <dbReference type="EMBL" id="EPT03687.1"/>
    </source>
</evidence>
<accession>S8EFD1</accession>
<dbReference type="OrthoDB" id="1606438at2759"/>